<dbReference type="PROSITE" id="PS51257">
    <property type="entry name" value="PROKAR_LIPOPROTEIN"/>
    <property type="match status" value="1"/>
</dbReference>
<dbReference type="Gene3D" id="2.60.40.1080">
    <property type="match status" value="3"/>
</dbReference>
<evidence type="ECO:0000313" key="3">
    <source>
        <dbReference type="EMBL" id="MEK9502718.1"/>
    </source>
</evidence>
<dbReference type="InterPro" id="IPR008964">
    <property type="entry name" value="Invasin/intimin_cell_adhesion"/>
</dbReference>
<dbReference type="SMART" id="SM00635">
    <property type="entry name" value="BID_2"/>
    <property type="match status" value="3"/>
</dbReference>
<comment type="caution">
    <text evidence="3">The sequence shown here is derived from an EMBL/GenBank/DDBJ whole genome shotgun (WGS) entry which is preliminary data.</text>
</comment>
<dbReference type="EMBL" id="JBBHLI010000014">
    <property type="protein sequence ID" value="MEK9502718.1"/>
    <property type="molecule type" value="Genomic_DNA"/>
</dbReference>
<dbReference type="SUPFAM" id="SSF49373">
    <property type="entry name" value="Invasin/intimin cell-adhesion fragments"/>
    <property type="match status" value="2"/>
</dbReference>
<dbReference type="RefSeq" id="WP_405283617.1">
    <property type="nucleotide sequence ID" value="NZ_CP144380.1"/>
</dbReference>
<dbReference type="Proteomes" id="UP001484239">
    <property type="component" value="Unassembled WGS sequence"/>
</dbReference>
<accession>A0ABU9EF69</accession>
<evidence type="ECO:0000259" key="2">
    <source>
        <dbReference type="SMART" id="SM00635"/>
    </source>
</evidence>
<evidence type="ECO:0000313" key="4">
    <source>
        <dbReference type="Proteomes" id="UP001484239"/>
    </source>
</evidence>
<feature type="domain" description="BIG2" evidence="2">
    <location>
        <begin position="125"/>
        <end position="205"/>
    </location>
</feature>
<gene>
    <name evidence="3" type="ORF">WI372_17110</name>
</gene>
<reference evidence="3 4" key="1">
    <citation type="submission" date="2024-02" db="EMBL/GenBank/DDBJ databases">
        <title>A novel Gemmatimonadota bacterium.</title>
        <authorList>
            <person name="Du Z.-J."/>
            <person name="Ye Y.-Q."/>
        </authorList>
    </citation>
    <scope>NUCLEOTIDE SEQUENCE [LARGE SCALE GENOMIC DNA]</scope>
    <source>
        <strain evidence="3 4">DH-20</strain>
    </source>
</reference>
<proteinExistence type="predicted"/>
<feature type="domain" description="BIG2" evidence="2">
    <location>
        <begin position="210"/>
        <end position="288"/>
    </location>
</feature>
<feature type="domain" description="BIG2" evidence="2">
    <location>
        <begin position="40"/>
        <end position="121"/>
    </location>
</feature>
<keyword evidence="4" id="KW-1185">Reference proteome</keyword>
<dbReference type="Pfam" id="PF02368">
    <property type="entry name" value="Big_2"/>
    <property type="match status" value="2"/>
</dbReference>
<dbReference type="InterPro" id="IPR003343">
    <property type="entry name" value="Big_2"/>
</dbReference>
<keyword evidence="1" id="KW-0732">Signal</keyword>
<organism evidence="3 4">
    <name type="scientific">Gaopeijia maritima</name>
    <dbReference type="NCBI Taxonomy" id="3119007"/>
    <lineage>
        <taxon>Bacteria</taxon>
        <taxon>Pseudomonadati</taxon>
        <taxon>Gemmatimonadota</taxon>
        <taxon>Longimicrobiia</taxon>
        <taxon>Gaopeijiales</taxon>
        <taxon>Gaopeijiaceae</taxon>
        <taxon>Gaopeijia</taxon>
    </lineage>
</organism>
<feature type="signal peptide" evidence="1">
    <location>
        <begin position="1"/>
        <end position="20"/>
    </location>
</feature>
<evidence type="ECO:0000256" key="1">
    <source>
        <dbReference type="SAM" id="SignalP"/>
    </source>
</evidence>
<sequence>MTSSSRLAARVLLVALLSIAAASCGSDSTGPASDTPETPVATSIAVDPATTSLTAVGATVQLSATVRDQSGGVMSGASVSWTSGNPAVATVSAGGLVTAVSAGSATISAASGSATQSASLTVTQVVSSVAVTPSDATVGQGESTSFQATALDANANPIAGASLSWSSGDSNIATVSAAGLVRGMSAGTTTITASAGSVQGSGVVTVLPPPVTSVTLVGLGRVKVGDAYDYSLTARLADGTVVSRPVTWGVLDASRGAIDQSGRLVPLRSGTVTILATIDGVVWSVDVTAYDWQVLSGSTTSFLVLDADVEITNKFGSSEYPELVLSCNTSTQNFFAWVSTEGFVTESGRVAYGFDEGSIVTQTWIEFDNFSALGHPGPTNLQTKSFATAMAGARTFAFGFTEFRGSAKVTLFRVTGLSSLLPSLMSLCPSNAVVAGAPAIDQARIVSEWRELRGSEGATSELRTAREDRRNVEAALTDGVSAEAFPALAVQGPVREEIPATRRGN</sequence>
<name>A0ABU9EF69_9BACT</name>
<feature type="chain" id="PRO_5047221358" evidence="1">
    <location>
        <begin position="21"/>
        <end position="505"/>
    </location>
</feature>
<protein>
    <submittedName>
        <fullName evidence="3">Ig-like domain-containing protein</fullName>
    </submittedName>
</protein>